<dbReference type="InterPro" id="IPR006518">
    <property type="entry name" value="Trypano_RHS"/>
</dbReference>
<evidence type="ECO:0000256" key="1">
    <source>
        <dbReference type="SAM" id="MobiDB-lite"/>
    </source>
</evidence>
<name>F9WSC4_TRYVY</name>
<reference evidence="5 6" key="1">
    <citation type="journal article" date="2012" name="Proc. Natl. Acad. Sci. U.S.A.">
        <title>Antigenic diversity is generated by distinct evolutionary mechanisms in African trypanosome species.</title>
        <authorList>
            <person name="Jackson A.P."/>
            <person name="Berry A."/>
            <person name="Aslett M."/>
            <person name="Allison H.C."/>
            <person name="Burton P."/>
            <person name="Vavrova-Anderson J."/>
            <person name="Brown R."/>
            <person name="Browne H."/>
            <person name="Corton N."/>
            <person name="Hauser H."/>
            <person name="Gamble J."/>
            <person name="Gilderthorp R."/>
            <person name="Marcello L."/>
            <person name="McQuillan J."/>
            <person name="Otto T.D."/>
            <person name="Quail M.A."/>
            <person name="Sanders M.J."/>
            <person name="van Tonder A."/>
            <person name="Ginger M.L."/>
            <person name="Field M.C."/>
            <person name="Barry J.D."/>
            <person name="Hertz-Fowler C."/>
            <person name="Berriman M."/>
        </authorList>
    </citation>
    <scope>NUCLEOTIDE SEQUENCE</scope>
    <source>
        <strain evidence="5 6">Y486</strain>
    </source>
</reference>
<dbReference type="InterPro" id="IPR046835">
    <property type="entry name" value="RHS_N"/>
</dbReference>
<evidence type="ECO:0000259" key="3">
    <source>
        <dbReference type="Pfam" id="PF20445"/>
    </source>
</evidence>
<organism evidence="5 6">
    <name type="scientific">Trypanosoma vivax (strain Y486)</name>
    <dbReference type="NCBI Taxonomy" id="1055687"/>
    <lineage>
        <taxon>Eukaryota</taxon>
        <taxon>Discoba</taxon>
        <taxon>Euglenozoa</taxon>
        <taxon>Kinetoplastea</taxon>
        <taxon>Metakinetoplastina</taxon>
        <taxon>Trypanosomatida</taxon>
        <taxon>Trypanosomatidae</taxon>
        <taxon>Trypanosoma</taxon>
        <taxon>Duttonella</taxon>
    </lineage>
</organism>
<gene>
    <name evidence="5" type="ORF">TvY486_0032970</name>
</gene>
<evidence type="ECO:0008006" key="7">
    <source>
        <dbReference type="Google" id="ProtNLM"/>
    </source>
</evidence>
<accession>F9WSC4</accession>
<protein>
    <recommendedName>
        <fullName evidence="7">Retrotransposon hot spot (RHS) protein</fullName>
    </recommendedName>
</protein>
<feature type="domain" description="Retrotransposon hot spot protein,C-terminal" evidence="2">
    <location>
        <begin position="326"/>
        <end position="372"/>
    </location>
</feature>
<dbReference type="AlphaFoldDB" id="F9WSC4"/>
<dbReference type="Pfam" id="PF24466">
    <property type="entry name" value="DUF7578"/>
    <property type="match status" value="1"/>
</dbReference>
<dbReference type="InterPro" id="IPR046836">
    <property type="entry name" value="RHS_C"/>
</dbReference>
<dbReference type="Pfam" id="PF07999">
    <property type="entry name" value="RHSP"/>
    <property type="match status" value="1"/>
</dbReference>
<sequence>MAGRGRRVRQNEGGSAREPPLSRARVESVPGPRWTLNSDVADVLLRGARPPDNVMLLSECLERVGCDERVANGNVRMDVVIQEPEFYIPDEHTRRRILSLPECQTYALVYRAVPLLEEKGITSVRRWGGADENADAKRAVRDELADDGLWNKTCGLLDDAFSLAKDAEARGKVGKTESEAAVVITGAFESVFEARWSYVESGHVDMPLGLKIFDGTVDGVVVPPVWSFDEVNEISGVDELEVLDLESDGERDMAAEHERDKVAAGQHCVEIFVLTSAMGWPYTRFIPTNARCVFVRREMVRVWRVVEEQIQMWPNCTHQCPNKPYILLGTPGIGKSLGCGSYLLYELLHYDAAKVPAVAYFVDGSAYIFHKTGAM</sequence>
<evidence type="ECO:0000313" key="6">
    <source>
        <dbReference type="Proteomes" id="UP000009027"/>
    </source>
</evidence>
<dbReference type="Pfam" id="PF20445">
    <property type="entry name" value="RHS_N"/>
    <property type="match status" value="1"/>
</dbReference>
<evidence type="ECO:0000259" key="2">
    <source>
        <dbReference type="Pfam" id="PF07999"/>
    </source>
</evidence>
<dbReference type="Proteomes" id="UP000009027">
    <property type="component" value="Unassembled WGS sequence"/>
</dbReference>
<proteinExistence type="predicted"/>
<keyword evidence="6" id="KW-1185">Reference proteome</keyword>
<dbReference type="InterPro" id="IPR056000">
    <property type="entry name" value="DUF7578"/>
</dbReference>
<feature type="non-terminal residue" evidence="5">
    <location>
        <position position="375"/>
    </location>
</feature>
<dbReference type="VEuPathDB" id="TriTrypDB:TvY486_0032970"/>
<feature type="domain" description="DUF7578" evidence="4">
    <location>
        <begin position="70"/>
        <end position="111"/>
    </location>
</feature>
<feature type="domain" description="Retrotransposon hot spot protein N-terminal" evidence="3">
    <location>
        <begin position="188"/>
        <end position="314"/>
    </location>
</feature>
<dbReference type="NCBIfam" id="TIGR01631">
    <property type="entry name" value="Trypano_RHS"/>
    <property type="match status" value="1"/>
</dbReference>
<evidence type="ECO:0000259" key="4">
    <source>
        <dbReference type="Pfam" id="PF24466"/>
    </source>
</evidence>
<dbReference type="EMBL" id="CAEX01005633">
    <property type="protein sequence ID" value="CCD20463.1"/>
    <property type="molecule type" value="Genomic_DNA"/>
</dbReference>
<feature type="region of interest" description="Disordered" evidence="1">
    <location>
        <begin position="1"/>
        <end position="29"/>
    </location>
</feature>
<evidence type="ECO:0000313" key="5">
    <source>
        <dbReference type="EMBL" id="CCD20463.1"/>
    </source>
</evidence>